<dbReference type="InterPro" id="IPR044049">
    <property type="entry name" value="EccD_transm"/>
</dbReference>
<feature type="transmembrane region" description="Helical" evidence="7">
    <location>
        <begin position="144"/>
        <end position="164"/>
    </location>
</feature>
<sequence>MTTPRAAQLCRITVFGPDGKADLAVPVSTTVADLLPVLLKRTRQEQPGDEGGSWVLQRLGEEPMDPDGTPETLDWLEGEQLHLRPADNPLPELDFDDLAEGISTSVQQRGDRWRPEFSRLLFRVLSCAVLGVVGLVLLGSGPTLLHAITAGVIAVGCLGLAAPIARKLHDAVLAVVFGLAACAFAAIGALIAADGVPDAAAATPGGLLAAGASSATCAAVLLVVVHFAAKDVSLAPFLCALSVSVALLALIGLAAGFGLAPGQSAGLVSTVVFGLVVFAPRMCLRAAFLRGPQLPRNAADLQEDIDPVPASEAESRTSNADRYLSVVMVSAAAVLAGSFPLVLAEQGWASWAFVALLASAVLLRSRNFLGAWQRVSLVAVGTLGLSMVTLHFATVFSPLWWVVLVLGMLVVLFAVVKASLRPPNRRMLPIWGHLANVFDTATAIAVVPVLLQLLGVYAWARGLFG</sequence>
<gene>
    <name evidence="9" type="primary">eccD</name>
    <name evidence="9" type="ORF">F1721_23770</name>
</gene>
<evidence type="ECO:0000256" key="2">
    <source>
        <dbReference type="ARBA" id="ARBA00006162"/>
    </source>
</evidence>
<keyword evidence="6 7" id="KW-0472">Membrane</keyword>
<dbReference type="SMR" id="A0A5M7BPN8"/>
<feature type="transmembrane region" description="Helical" evidence="7">
    <location>
        <begin position="205"/>
        <end position="225"/>
    </location>
</feature>
<comment type="subcellular location">
    <subcellularLocation>
        <location evidence="1">Cell membrane</location>
        <topology evidence="1">Multi-pass membrane protein</topology>
    </subcellularLocation>
</comment>
<feature type="domain" description="EccD-like transmembrane" evidence="8">
    <location>
        <begin position="119"/>
        <end position="463"/>
    </location>
</feature>
<dbReference type="Pfam" id="PF19053">
    <property type="entry name" value="EccD"/>
    <property type="match status" value="1"/>
</dbReference>
<evidence type="ECO:0000259" key="8">
    <source>
        <dbReference type="Pfam" id="PF19053"/>
    </source>
</evidence>
<dbReference type="NCBIfam" id="TIGR03920">
    <property type="entry name" value="T7SS_EccD"/>
    <property type="match status" value="1"/>
</dbReference>
<evidence type="ECO:0000313" key="10">
    <source>
        <dbReference type="Proteomes" id="UP000323946"/>
    </source>
</evidence>
<dbReference type="Pfam" id="PF08817">
    <property type="entry name" value="YukD"/>
    <property type="match status" value="1"/>
</dbReference>
<evidence type="ECO:0000256" key="7">
    <source>
        <dbReference type="SAM" id="Phobius"/>
    </source>
</evidence>
<evidence type="ECO:0000256" key="6">
    <source>
        <dbReference type="ARBA" id="ARBA00023136"/>
    </source>
</evidence>
<feature type="transmembrane region" description="Helical" evidence="7">
    <location>
        <begin position="348"/>
        <end position="363"/>
    </location>
</feature>
<comment type="similarity">
    <text evidence="2">Belongs to the EccD/Snm4 family.</text>
</comment>
<name>A0A5M7BPN8_SACHI</name>
<reference evidence="9 10" key="1">
    <citation type="submission" date="2019-09" db="EMBL/GenBank/DDBJ databases">
        <title>Draft genome sequence of the thermophilic Saccharopolyspora hirsuta VKM Ac-666T.</title>
        <authorList>
            <person name="Lobastova T.G."/>
            <person name="Fokina V."/>
            <person name="Bragin E.Y."/>
            <person name="Shtratnikova V.Y."/>
            <person name="Starodumova I.P."/>
            <person name="Tarlachkov S.V."/>
            <person name="Donova M.V."/>
        </authorList>
    </citation>
    <scope>NUCLEOTIDE SEQUENCE [LARGE SCALE GENOMIC DNA]</scope>
    <source>
        <strain evidence="9 10">VKM Ac-666</strain>
    </source>
</reference>
<dbReference type="RefSeq" id="WP_150068972.1">
    <property type="nucleotide sequence ID" value="NZ_VWPH01000011.1"/>
</dbReference>
<dbReference type="Proteomes" id="UP000323946">
    <property type="component" value="Unassembled WGS sequence"/>
</dbReference>
<dbReference type="EMBL" id="VWPH01000011">
    <property type="protein sequence ID" value="KAA5830118.1"/>
    <property type="molecule type" value="Genomic_DNA"/>
</dbReference>
<dbReference type="PIRSF" id="PIRSF017804">
    <property type="entry name" value="Secretion_EccD1"/>
    <property type="match status" value="1"/>
</dbReference>
<dbReference type="InterPro" id="IPR006707">
    <property type="entry name" value="T7SS_EccD"/>
</dbReference>
<feature type="transmembrane region" description="Helical" evidence="7">
    <location>
        <begin position="399"/>
        <end position="416"/>
    </location>
</feature>
<dbReference type="OrthoDB" id="4775372at2"/>
<protein>
    <submittedName>
        <fullName evidence="9">Type VII secretion integral membrane protein EccD</fullName>
    </submittedName>
</protein>
<dbReference type="Gene3D" id="3.10.20.90">
    <property type="entry name" value="Phosphatidylinositol 3-kinase Catalytic Subunit, Chain A, domain 1"/>
    <property type="match status" value="1"/>
</dbReference>
<feature type="transmembrane region" description="Helical" evidence="7">
    <location>
        <begin position="171"/>
        <end position="193"/>
    </location>
</feature>
<feature type="transmembrane region" description="Helical" evidence="7">
    <location>
        <begin position="323"/>
        <end position="342"/>
    </location>
</feature>
<accession>A0A5M7BPN8</accession>
<keyword evidence="5 7" id="KW-1133">Transmembrane helix</keyword>
<evidence type="ECO:0000256" key="3">
    <source>
        <dbReference type="ARBA" id="ARBA00022475"/>
    </source>
</evidence>
<comment type="caution">
    <text evidence="9">The sequence shown here is derived from an EMBL/GenBank/DDBJ whole genome shotgun (WGS) entry which is preliminary data.</text>
</comment>
<dbReference type="InterPro" id="IPR024962">
    <property type="entry name" value="YukD-like"/>
</dbReference>
<dbReference type="GO" id="GO:0005886">
    <property type="term" value="C:plasma membrane"/>
    <property type="evidence" value="ECO:0007669"/>
    <property type="project" value="UniProtKB-SubCell"/>
</dbReference>
<keyword evidence="4 7" id="KW-0812">Transmembrane</keyword>
<proteinExistence type="inferred from homology"/>
<feature type="transmembrane region" description="Helical" evidence="7">
    <location>
        <begin position="437"/>
        <end position="460"/>
    </location>
</feature>
<feature type="transmembrane region" description="Helical" evidence="7">
    <location>
        <begin position="375"/>
        <end position="393"/>
    </location>
</feature>
<evidence type="ECO:0000256" key="5">
    <source>
        <dbReference type="ARBA" id="ARBA00022989"/>
    </source>
</evidence>
<keyword evidence="3" id="KW-1003">Cell membrane</keyword>
<evidence type="ECO:0000256" key="4">
    <source>
        <dbReference type="ARBA" id="ARBA00022692"/>
    </source>
</evidence>
<evidence type="ECO:0000313" key="9">
    <source>
        <dbReference type="EMBL" id="KAA5830118.1"/>
    </source>
</evidence>
<feature type="transmembrane region" description="Helical" evidence="7">
    <location>
        <begin position="120"/>
        <end position="138"/>
    </location>
</feature>
<keyword evidence="10" id="KW-1185">Reference proteome</keyword>
<feature type="transmembrane region" description="Helical" evidence="7">
    <location>
        <begin position="237"/>
        <end position="259"/>
    </location>
</feature>
<organism evidence="9 10">
    <name type="scientific">Saccharopolyspora hirsuta</name>
    <dbReference type="NCBI Taxonomy" id="1837"/>
    <lineage>
        <taxon>Bacteria</taxon>
        <taxon>Bacillati</taxon>
        <taxon>Actinomycetota</taxon>
        <taxon>Actinomycetes</taxon>
        <taxon>Pseudonocardiales</taxon>
        <taxon>Pseudonocardiaceae</taxon>
        <taxon>Saccharopolyspora</taxon>
    </lineage>
</organism>
<feature type="transmembrane region" description="Helical" evidence="7">
    <location>
        <begin position="265"/>
        <end position="284"/>
    </location>
</feature>
<dbReference type="AlphaFoldDB" id="A0A5M7BPN8"/>
<evidence type="ECO:0000256" key="1">
    <source>
        <dbReference type="ARBA" id="ARBA00004651"/>
    </source>
</evidence>